<evidence type="ECO:0000313" key="2">
    <source>
        <dbReference type="EMBL" id="MBK3331790.1"/>
    </source>
</evidence>
<name>A0ABS1GFY4_9AQUI</name>
<protein>
    <submittedName>
        <fullName evidence="2">Uncharacterized protein</fullName>
    </submittedName>
</protein>
<evidence type="ECO:0000256" key="1">
    <source>
        <dbReference type="SAM" id="Phobius"/>
    </source>
</evidence>
<keyword evidence="1" id="KW-0472">Membrane</keyword>
<gene>
    <name evidence="2" type="ORF">GWK41_01760</name>
</gene>
<dbReference type="EMBL" id="JAACYA010000001">
    <property type="protein sequence ID" value="MBK3331790.1"/>
    <property type="molecule type" value="Genomic_DNA"/>
</dbReference>
<sequence>MITKILWEAFSVALLLYGSYLIYVFLWFSAVRIWNIDTFTAKLFSGLIVGIILLYSSIKWFIKKRKELIEKTE</sequence>
<organism evidence="2 3">
    <name type="scientific">Persephonella atlantica</name>
    <dbReference type="NCBI Taxonomy" id="2699429"/>
    <lineage>
        <taxon>Bacteria</taxon>
        <taxon>Pseudomonadati</taxon>
        <taxon>Aquificota</taxon>
        <taxon>Aquificia</taxon>
        <taxon>Aquificales</taxon>
        <taxon>Hydrogenothermaceae</taxon>
        <taxon>Persephonella</taxon>
    </lineage>
</organism>
<keyword evidence="1" id="KW-1133">Transmembrane helix</keyword>
<proteinExistence type="predicted"/>
<reference evidence="2 3" key="1">
    <citation type="journal article" date="2021" name="Syst. Appl. Microbiol.">
        <title>Persephonella atlantica sp. nov.: How to adapt to physico-chemical gradients in high temperature hydrothermal habitats.</title>
        <authorList>
            <person name="Francois D.X."/>
            <person name="Godfroy A."/>
            <person name="Mathien C."/>
            <person name="Aube J."/>
            <person name="Cathalot C."/>
            <person name="Lesongeur F."/>
            <person name="L'Haridon S."/>
            <person name="Philippon X."/>
            <person name="Roussel E.G."/>
        </authorList>
    </citation>
    <scope>NUCLEOTIDE SEQUENCE [LARGE SCALE GENOMIC DNA]</scope>
    <source>
        <strain evidence="2 3">MO1340</strain>
    </source>
</reference>
<evidence type="ECO:0000313" key="3">
    <source>
        <dbReference type="Proteomes" id="UP000772812"/>
    </source>
</evidence>
<feature type="transmembrane region" description="Helical" evidence="1">
    <location>
        <begin position="43"/>
        <end position="62"/>
    </location>
</feature>
<keyword evidence="1" id="KW-0812">Transmembrane</keyword>
<feature type="transmembrane region" description="Helical" evidence="1">
    <location>
        <begin position="12"/>
        <end position="31"/>
    </location>
</feature>
<keyword evidence="3" id="KW-1185">Reference proteome</keyword>
<dbReference type="Proteomes" id="UP000772812">
    <property type="component" value="Unassembled WGS sequence"/>
</dbReference>
<accession>A0ABS1GFY4</accession>
<dbReference type="RefSeq" id="WP_200673193.1">
    <property type="nucleotide sequence ID" value="NZ_JAACYA010000001.1"/>
</dbReference>
<comment type="caution">
    <text evidence="2">The sequence shown here is derived from an EMBL/GenBank/DDBJ whole genome shotgun (WGS) entry which is preliminary data.</text>
</comment>